<comment type="subcellular location">
    <subcellularLocation>
        <location evidence="1">Cytoplasm</location>
    </subcellularLocation>
</comment>
<dbReference type="PANTHER" id="PTHR10683">
    <property type="entry name" value="TRANSALDOLASE"/>
    <property type="match status" value="1"/>
</dbReference>
<evidence type="ECO:0000256" key="1">
    <source>
        <dbReference type="ARBA" id="ARBA00004496"/>
    </source>
</evidence>
<dbReference type="AlphaFoldDB" id="A0A7W1XPV2"/>
<organism evidence="4 5">
    <name type="scientific">Thermoactinomyces mirandus</name>
    <dbReference type="NCBI Taxonomy" id="2756294"/>
    <lineage>
        <taxon>Bacteria</taxon>
        <taxon>Bacillati</taxon>
        <taxon>Bacillota</taxon>
        <taxon>Bacilli</taxon>
        <taxon>Bacillales</taxon>
        <taxon>Thermoactinomycetaceae</taxon>
        <taxon>Thermoactinomyces</taxon>
    </lineage>
</organism>
<reference evidence="4 5" key="1">
    <citation type="submission" date="2020-07" db="EMBL/GenBank/DDBJ databases">
        <title>Thermoactinomyces phylogeny.</title>
        <authorList>
            <person name="Dunlap C."/>
        </authorList>
    </citation>
    <scope>NUCLEOTIDE SEQUENCE [LARGE SCALE GENOMIC DNA]</scope>
    <source>
        <strain evidence="4 5">AMNI-1</strain>
    </source>
</reference>
<dbReference type="InterPro" id="IPR018225">
    <property type="entry name" value="Transaldolase_AS"/>
</dbReference>
<proteinExistence type="predicted"/>
<dbReference type="Gene3D" id="3.20.20.70">
    <property type="entry name" value="Aldolase class I"/>
    <property type="match status" value="1"/>
</dbReference>
<dbReference type="InterPro" id="IPR001585">
    <property type="entry name" value="TAL/FSA"/>
</dbReference>
<dbReference type="PROSITE" id="PS01054">
    <property type="entry name" value="TRANSALDOLASE_1"/>
    <property type="match status" value="1"/>
</dbReference>
<dbReference type="GO" id="GO:0016832">
    <property type="term" value="F:aldehyde-lyase activity"/>
    <property type="evidence" value="ECO:0007669"/>
    <property type="project" value="InterPro"/>
</dbReference>
<accession>A0A7W1XPV2</accession>
<sequence>MRLYIDSANIKKIAYLNEYFPIAGVTTNPSILVREKQPYLDLLKEIINVIGNNKELFVQVIGDQAEDMIEEARFIHNHLHSNVIIKIPVTNEGIKAIKILSADNIKTLATAIYTPFQGLVAALAGAKYVAPYVNRIDNLPGNGVNVVSEIACLFSKHNLTTEMIAASFKNVQQILDACLAGTQNITASPDLIEKLIAHPATSTDVSNFKADWQKAYGMDQKTIINRPVK</sequence>
<dbReference type="FunFam" id="3.20.20.70:FF:000018">
    <property type="entry name" value="Probable transaldolase"/>
    <property type="match status" value="1"/>
</dbReference>
<dbReference type="InterPro" id="IPR013785">
    <property type="entry name" value="Aldolase_TIM"/>
</dbReference>
<evidence type="ECO:0000313" key="4">
    <source>
        <dbReference type="EMBL" id="MBA4601006.1"/>
    </source>
</evidence>
<dbReference type="Proteomes" id="UP000538292">
    <property type="component" value="Unassembled WGS sequence"/>
</dbReference>
<comment type="caution">
    <text evidence="4">The sequence shown here is derived from an EMBL/GenBank/DDBJ whole genome shotgun (WGS) entry which is preliminary data.</text>
</comment>
<dbReference type="GO" id="GO:0005975">
    <property type="term" value="P:carbohydrate metabolic process"/>
    <property type="evidence" value="ECO:0007669"/>
    <property type="project" value="InterPro"/>
</dbReference>
<evidence type="ECO:0000256" key="3">
    <source>
        <dbReference type="ARBA" id="ARBA00023270"/>
    </source>
</evidence>
<dbReference type="EMBL" id="JACEOL010000003">
    <property type="protein sequence ID" value="MBA4601006.1"/>
    <property type="molecule type" value="Genomic_DNA"/>
</dbReference>
<protein>
    <submittedName>
        <fullName evidence="4">Fructose-6-phosphate aldolase</fullName>
    </submittedName>
</protein>
<evidence type="ECO:0000256" key="2">
    <source>
        <dbReference type="ARBA" id="ARBA00022490"/>
    </source>
</evidence>
<dbReference type="PANTHER" id="PTHR10683:SF36">
    <property type="entry name" value="TRANSALDOLASE"/>
    <property type="match status" value="1"/>
</dbReference>
<keyword evidence="2" id="KW-0963">Cytoplasm</keyword>
<name>A0A7W1XPV2_9BACL</name>
<dbReference type="GO" id="GO:0005737">
    <property type="term" value="C:cytoplasm"/>
    <property type="evidence" value="ECO:0007669"/>
    <property type="project" value="UniProtKB-SubCell"/>
</dbReference>
<evidence type="ECO:0000313" key="5">
    <source>
        <dbReference type="Proteomes" id="UP000538292"/>
    </source>
</evidence>
<gene>
    <name evidence="4" type="ORF">H2C83_01425</name>
</gene>
<dbReference type="Pfam" id="PF00923">
    <property type="entry name" value="TAL_FSA"/>
    <property type="match status" value="1"/>
</dbReference>
<dbReference type="SUPFAM" id="SSF51569">
    <property type="entry name" value="Aldolase"/>
    <property type="match status" value="1"/>
</dbReference>
<dbReference type="InterPro" id="IPR033919">
    <property type="entry name" value="TSA/FSA_arc/bac"/>
</dbReference>
<dbReference type="PROSITE" id="PS00958">
    <property type="entry name" value="TRANSALDOLASE_2"/>
    <property type="match status" value="1"/>
</dbReference>
<keyword evidence="3" id="KW-0704">Schiff base</keyword>
<keyword evidence="5" id="KW-1185">Reference proteome</keyword>
<dbReference type="CDD" id="cd00956">
    <property type="entry name" value="Transaldolase_FSA"/>
    <property type="match status" value="1"/>
</dbReference>